<organism evidence="1 2">
    <name type="scientific">Campylobacter molothri</name>
    <dbReference type="NCBI Taxonomy" id="1032242"/>
    <lineage>
        <taxon>Bacteria</taxon>
        <taxon>Pseudomonadati</taxon>
        <taxon>Campylobacterota</taxon>
        <taxon>Epsilonproteobacteria</taxon>
        <taxon>Campylobacterales</taxon>
        <taxon>Campylobacteraceae</taxon>
        <taxon>Campylobacter</taxon>
    </lineage>
</organism>
<comment type="caution">
    <text evidence="1">The sequence shown here is derived from an EMBL/GenBank/DDBJ whole genome shotgun (WGS) entry which is preliminary data.</text>
</comment>
<name>A0ACC5W411_9BACT</name>
<evidence type="ECO:0000313" key="1">
    <source>
        <dbReference type="EMBL" id="MBZ7975215.1"/>
    </source>
</evidence>
<accession>A0ACC5W411</accession>
<sequence length="49" mass="5643">ELRWANLQQLLENTIDAKLIKKTKNLDPSILKSAKTKDKFIGSILVEFE</sequence>
<keyword evidence="2" id="KW-1185">Reference proteome</keyword>
<evidence type="ECO:0000313" key="2">
    <source>
        <dbReference type="Proteomes" id="UP001319828"/>
    </source>
</evidence>
<feature type="non-terminal residue" evidence="1">
    <location>
        <position position="1"/>
    </location>
</feature>
<proteinExistence type="predicted"/>
<gene>
    <name evidence="1" type="ORF">H2252_07485</name>
</gene>
<dbReference type="EMBL" id="JACHUQ010000024">
    <property type="protein sequence ID" value="MBZ7975215.1"/>
    <property type="molecule type" value="Genomic_DNA"/>
</dbReference>
<dbReference type="Proteomes" id="UP001319828">
    <property type="component" value="Unassembled WGS sequence"/>
</dbReference>
<protein>
    <submittedName>
        <fullName evidence="1">Uncharacterized protein</fullName>
    </submittedName>
</protein>
<reference evidence="1" key="1">
    <citation type="submission" date="2020-07" db="EMBL/GenBank/DDBJ databases">
        <title>Campylobacter molothri sp. nov. isolated from wild birds.</title>
        <authorList>
            <person name="Miller W.G."/>
            <person name="Chapman M.H."/>
            <person name="Yee E."/>
            <person name="Lopes B.S."/>
            <person name="Forbes K.J."/>
        </authorList>
    </citation>
    <scope>NUCLEOTIDE SEQUENCE</scope>
    <source>
        <strain evidence="1">RM9754</strain>
    </source>
</reference>